<gene>
    <name evidence="12" type="ORF">I6U48_18785</name>
</gene>
<dbReference type="GO" id="GO:0004721">
    <property type="term" value="F:phosphoprotein phosphatase activity"/>
    <property type="evidence" value="ECO:0007669"/>
    <property type="project" value="TreeGrafter"/>
</dbReference>
<keyword evidence="9" id="KW-1133">Transmembrane helix</keyword>
<evidence type="ECO:0000256" key="3">
    <source>
        <dbReference type="ARBA" id="ARBA00012438"/>
    </source>
</evidence>
<keyword evidence="7" id="KW-0902">Two-component regulatory system</keyword>
<comment type="catalytic activity">
    <reaction evidence="1">
        <text>ATP + protein L-histidine = ADP + protein N-phospho-L-histidine.</text>
        <dbReference type="EC" id="2.7.13.3"/>
    </reaction>
</comment>
<proteinExistence type="predicted"/>
<dbReference type="RefSeq" id="WP_218322006.1">
    <property type="nucleotide sequence ID" value="NZ_JAEEGC010000102.1"/>
</dbReference>
<name>A0A949U1V4_9CLOT</name>
<evidence type="ECO:0000256" key="9">
    <source>
        <dbReference type="SAM" id="Phobius"/>
    </source>
</evidence>
<dbReference type="InterPro" id="IPR003660">
    <property type="entry name" value="HAMP_dom"/>
</dbReference>
<evidence type="ECO:0000313" key="13">
    <source>
        <dbReference type="Proteomes" id="UP000694308"/>
    </source>
</evidence>
<dbReference type="GO" id="GO:0005886">
    <property type="term" value="C:plasma membrane"/>
    <property type="evidence" value="ECO:0007669"/>
    <property type="project" value="TreeGrafter"/>
</dbReference>
<evidence type="ECO:0000313" key="12">
    <source>
        <dbReference type="EMBL" id="MBV7274948.1"/>
    </source>
</evidence>
<dbReference type="FunFam" id="1.10.287.130:FF:000001">
    <property type="entry name" value="Two-component sensor histidine kinase"/>
    <property type="match status" value="1"/>
</dbReference>
<keyword evidence="6" id="KW-0418">Kinase</keyword>
<dbReference type="InterPro" id="IPR003594">
    <property type="entry name" value="HATPase_dom"/>
</dbReference>
<dbReference type="PANTHER" id="PTHR45453:SF3">
    <property type="entry name" value="HISTIDINE KINASE"/>
    <property type="match status" value="1"/>
</dbReference>
<dbReference type="GO" id="GO:0000155">
    <property type="term" value="F:phosphorelay sensor kinase activity"/>
    <property type="evidence" value="ECO:0007669"/>
    <property type="project" value="InterPro"/>
</dbReference>
<sequence length="510" mass="58313">MNLKKINFRKINFKNMNRSITLKLFIVTALVFIIFISSTLTIQSLFFGKFYISKKKSDLQNGVERLRSSYNKSKDDQKTVELIKDFEDINNAKVVILTDSGKSKFVIRPGSEKIDNLRVRLINDLIKNWTAKSDVITNIKTNNKPMTIITERKLNETRYIISVVPNNSKDEIMFAVSSLQPVSEASSVIKEFYLYFFIGAIFLIIILSLIYSNMVTEPLVKLNETASKMANLDFTQKCDISRQDEIGNLANTLDFLSENLNESLTSLKKVNIKLAEDIEKERKIEKMRKEFVAAVSHELKTPISLIGGYAEGLKDDIFEENEKEYYIDVIIDESKKMGNLVADMLDLSQLESGSFKLVKEEFFIDELIKTTMKKFLAVVNDKNIRMDINVIEKVKVFADWTRMEQVITNFITNAIRYTDENGNIVVSMEEIGDEVSVSVENTGKPIPKEEIDKIWNNFYKVDKSRARKLGGTGIGLAIVKSILDLHHGEYGVKNTETGVKFYFIIKRCGV</sequence>
<dbReference type="SMART" id="SM00387">
    <property type="entry name" value="HATPase_c"/>
    <property type="match status" value="1"/>
</dbReference>
<keyword evidence="9" id="KW-0812">Transmembrane</keyword>
<keyword evidence="5" id="KW-0808">Transferase</keyword>
<evidence type="ECO:0000256" key="6">
    <source>
        <dbReference type="ARBA" id="ARBA00022777"/>
    </source>
</evidence>
<dbReference type="Proteomes" id="UP000694308">
    <property type="component" value="Unassembled WGS sequence"/>
</dbReference>
<dbReference type="InterPro" id="IPR050351">
    <property type="entry name" value="BphY/WalK/GraS-like"/>
</dbReference>
<feature type="transmembrane region" description="Helical" evidence="9">
    <location>
        <begin position="20"/>
        <end position="47"/>
    </location>
</feature>
<feature type="domain" description="Histidine kinase" evidence="10">
    <location>
        <begin position="294"/>
        <end position="509"/>
    </location>
</feature>
<dbReference type="SMART" id="SM00304">
    <property type="entry name" value="HAMP"/>
    <property type="match status" value="1"/>
</dbReference>
<dbReference type="GO" id="GO:0016036">
    <property type="term" value="P:cellular response to phosphate starvation"/>
    <property type="evidence" value="ECO:0007669"/>
    <property type="project" value="TreeGrafter"/>
</dbReference>
<evidence type="ECO:0000259" key="10">
    <source>
        <dbReference type="PROSITE" id="PS50109"/>
    </source>
</evidence>
<keyword evidence="4" id="KW-0597">Phosphoprotein</keyword>
<dbReference type="EC" id="2.7.13.3" evidence="3"/>
<feature type="transmembrane region" description="Helical" evidence="9">
    <location>
        <begin position="192"/>
        <end position="211"/>
    </location>
</feature>
<dbReference type="InterPro" id="IPR005467">
    <property type="entry name" value="His_kinase_dom"/>
</dbReference>
<evidence type="ECO:0000256" key="8">
    <source>
        <dbReference type="ARBA" id="ARBA00023136"/>
    </source>
</evidence>
<evidence type="ECO:0000259" key="11">
    <source>
        <dbReference type="PROSITE" id="PS50885"/>
    </source>
</evidence>
<comment type="caution">
    <text evidence="12">The sequence shown here is derived from an EMBL/GenBank/DDBJ whole genome shotgun (WGS) entry which is preliminary data.</text>
</comment>
<evidence type="ECO:0000256" key="5">
    <source>
        <dbReference type="ARBA" id="ARBA00022679"/>
    </source>
</evidence>
<dbReference type="PROSITE" id="PS50109">
    <property type="entry name" value="HIS_KIN"/>
    <property type="match status" value="1"/>
</dbReference>
<dbReference type="FunFam" id="3.30.565.10:FF:000006">
    <property type="entry name" value="Sensor histidine kinase WalK"/>
    <property type="match status" value="1"/>
</dbReference>
<keyword evidence="8 9" id="KW-0472">Membrane</keyword>
<dbReference type="AlphaFoldDB" id="A0A949U1V4"/>
<feature type="domain" description="HAMP" evidence="11">
    <location>
        <begin position="213"/>
        <end position="265"/>
    </location>
</feature>
<dbReference type="CDD" id="cd06225">
    <property type="entry name" value="HAMP"/>
    <property type="match status" value="1"/>
</dbReference>
<reference evidence="12" key="1">
    <citation type="submission" date="2020-12" db="EMBL/GenBank/DDBJ databases">
        <title>Clostridium thailandense sp. nov., a novel acetogenic bacterium isolated from peat land soil in Thailand.</title>
        <authorList>
            <person name="Chaikitkaew S."/>
            <person name="Birkeland N.K."/>
        </authorList>
    </citation>
    <scope>NUCLEOTIDE SEQUENCE</scope>
    <source>
        <strain evidence="12">PL3</strain>
    </source>
</reference>
<dbReference type="InterPro" id="IPR003661">
    <property type="entry name" value="HisK_dim/P_dom"/>
</dbReference>
<dbReference type="Pfam" id="PF02518">
    <property type="entry name" value="HATPase_c"/>
    <property type="match status" value="1"/>
</dbReference>
<dbReference type="Pfam" id="PF00512">
    <property type="entry name" value="HisKA"/>
    <property type="match status" value="1"/>
</dbReference>
<dbReference type="Pfam" id="PF00672">
    <property type="entry name" value="HAMP"/>
    <property type="match status" value="1"/>
</dbReference>
<organism evidence="12 13">
    <name type="scientific">Clostridium thailandense</name>
    <dbReference type="NCBI Taxonomy" id="2794346"/>
    <lineage>
        <taxon>Bacteria</taxon>
        <taxon>Bacillati</taxon>
        <taxon>Bacillota</taxon>
        <taxon>Clostridia</taxon>
        <taxon>Eubacteriales</taxon>
        <taxon>Clostridiaceae</taxon>
        <taxon>Clostridium</taxon>
    </lineage>
</organism>
<evidence type="ECO:0000256" key="4">
    <source>
        <dbReference type="ARBA" id="ARBA00022553"/>
    </source>
</evidence>
<keyword evidence="13" id="KW-1185">Reference proteome</keyword>
<evidence type="ECO:0000256" key="1">
    <source>
        <dbReference type="ARBA" id="ARBA00000085"/>
    </source>
</evidence>
<dbReference type="CDD" id="cd00082">
    <property type="entry name" value="HisKA"/>
    <property type="match status" value="1"/>
</dbReference>
<dbReference type="EMBL" id="JAEEGC010000102">
    <property type="protein sequence ID" value="MBV7274948.1"/>
    <property type="molecule type" value="Genomic_DNA"/>
</dbReference>
<accession>A0A949U1V4</accession>
<evidence type="ECO:0000256" key="2">
    <source>
        <dbReference type="ARBA" id="ARBA00004370"/>
    </source>
</evidence>
<dbReference type="SMART" id="SM00388">
    <property type="entry name" value="HisKA"/>
    <property type="match status" value="1"/>
</dbReference>
<dbReference type="PROSITE" id="PS50885">
    <property type="entry name" value="HAMP"/>
    <property type="match status" value="1"/>
</dbReference>
<comment type="subcellular location">
    <subcellularLocation>
        <location evidence="2">Membrane</location>
    </subcellularLocation>
</comment>
<evidence type="ECO:0000256" key="7">
    <source>
        <dbReference type="ARBA" id="ARBA00023012"/>
    </source>
</evidence>
<dbReference type="PANTHER" id="PTHR45453">
    <property type="entry name" value="PHOSPHATE REGULON SENSOR PROTEIN PHOR"/>
    <property type="match status" value="1"/>
</dbReference>
<protein>
    <recommendedName>
        <fullName evidence="3">histidine kinase</fullName>
        <ecNumber evidence="3">2.7.13.3</ecNumber>
    </recommendedName>
</protein>